<proteinExistence type="predicted"/>
<accession>A0A316YDX7</accession>
<reference evidence="3 4" key="1">
    <citation type="journal article" date="2018" name="Mol. Biol. Evol.">
        <title>Broad Genomic Sampling Reveals a Smut Pathogenic Ancestry of the Fungal Clade Ustilaginomycotina.</title>
        <authorList>
            <person name="Kijpornyongpan T."/>
            <person name="Mondo S.J."/>
            <person name="Barry K."/>
            <person name="Sandor L."/>
            <person name="Lee J."/>
            <person name="Lipzen A."/>
            <person name="Pangilinan J."/>
            <person name="LaButti K."/>
            <person name="Hainaut M."/>
            <person name="Henrissat B."/>
            <person name="Grigoriev I.V."/>
            <person name="Spatafora J.W."/>
            <person name="Aime M.C."/>
        </authorList>
    </citation>
    <scope>NUCLEOTIDE SEQUENCE [LARGE SCALE GENOMIC DNA]</scope>
    <source>
        <strain evidence="3 4">MCA 4198</strain>
    </source>
</reference>
<evidence type="ECO:0000313" key="3">
    <source>
        <dbReference type="EMBL" id="PWN87790.1"/>
    </source>
</evidence>
<feature type="compositionally biased region" description="Low complexity" evidence="1">
    <location>
        <begin position="114"/>
        <end position="125"/>
    </location>
</feature>
<feature type="signal peptide" evidence="2">
    <location>
        <begin position="1"/>
        <end position="20"/>
    </location>
</feature>
<protein>
    <submittedName>
        <fullName evidence="3">Uncharacterized protein</fullName>
    </submittedName>
</protein>
<feature type="region of interest" description="Disordered" evidence="1">
    <location>
        <begin position="102"/>
        <end position="125"/>
    </location>
</feature>
<evidence type="ECO:0000256" key="2">
    <source>
        <dbReference type="SAM" id="SignalP"/>
    </source>
</evidence>
<dbReference type="EMBL" id="KZ819639">
    <property type="protein sequence ID" value="PWN87790.1"/>
    <property type="molecule type" value="Genomic_DNA"/>
</dbReference>
<keyword evidence="4" id="KW-1185">Reference proteome</keyword>
<name>A0A316YDX7_9BASI</name>
<dbReference type="Proteomes" id="UP000245768">
    <property type="component" value="Unassembled WGS sequence"/>
</dbReference>
<keyword evidence="2" id="KW-0732">Signal</keyword>
<dbReference type="AlphaFoldDB" id="A0A316YDX7"/>
<organism evidence="3 4">
    <name type="scientific">Acaromyces ingoldii</name>
    <dbReference type="NCBI Taxonomy" id="215250"/>
    <lineage>
        <taxon>Eukaryota</taxon>
        <taxon>Fungi</taxon>
        <taxon>Dikarya</taxon>
        <taxon>Basidiomycota</taxon>
        <taxon>Ustilaginomycotina</taxon>
        <taxon>Exobasidiomycetes</taxon>
        <taxon>Exobasidiales</taxon>
        <taxon>Cryptobasidiaceae</taxon>
        <taxon>Acaromyces</taxon>
    </lineage>
</organism>
<gene>
    <name evidence="3" type="ORF">FA10DRAFT_296495</name>
</gene>
<dbReference type="GeneID" id="37046418"/>
<dbReference type="InParanoid" id="A0A316YDX7"/>
<feature type="chain" id="PRO_5016454969" evidence="2">
    <location>
        <begin position="21"/>
        <end position="125"/>
    </location>
</feature>
<evidence type="ECO:0000313" key="4">
    <source>
        <dbReference type="Proteomes" id="UP000245768"/>
    </source>
</evidence>
<evidence type="ECO:0000256" key="1">
    <source>
        <dbReference type="SAM" id="MobiDB-lite"/>
    </source>
</evidence>
<dbReference type="RefSeq" id="XP_025374988.1">
    <property type="nucleotide sequence ID" value="XM_025524502.1"/>
</dbReference>
<sequence>MHPKQLLPLLLLVTAPLAASAPMTRGKKTIHDASTSLANKVASLQQQVSELQYKLNTGASATAGAQNMASASLPGLDAFLETVGNVATSQQRRGWQNKLDAARQELDRLTPLLQQQQQQQQDEQD</sequence>